<dbReference type="EMBL" id="JMSE01001555">
    <property type="protein sequence ID" value="KDN60038.1"/>
    <property type="molecule type" value="Genomic_DNA"/>
</dbReference>
<name>A0A066WT11_COLSU</name>
<evidence type="ECO:0000256" key="1">
    <source>
        <dbReference type="SAM" id="SignalP"/>
    </source>
</evidence>
<feature type="chain" id="PRO_5001629411" evidence="1">
    <location>
        <begin position="29"/>
        <end position="724"/>
    </location>
</feature>
<dbReference type="STRING" id="1173701.A0A066WT11"/>
<sequence length="724" mass="77866">MAAAKTPSRRFGICTSLLSSLMLHPVFALPTITQAVEVGAVVPTATGQIGVDPVSVLPPASKFEGTVTPDIARGTIKTITTGPTTHPVTTTREAFFSATTNAAGDIDISIINPALKSFLESAAEDVPACGLKRRAYCGARYFVNEFETHFDKSVQAIEVEKAIDLTSAEGEADAVPDVAFSIMSEGEVTAVEAGAPAAIGALGVGFLAYAFHVYGATKNAGKVKPVITGIHVPSASLKAVKQTQRPTKTAIVSTVPSSSTLACPDPTKAPLLCGNDSGKQDCDMKLPETHDKQPTCKSGQHQGCDCVPPTHFEGLIVSKDELNEMNNIQKIFKSLPKEFPKLPKYGECSKTMEDMDPKLFKTLADKFCTKNYKLDKDASEQYTPADAYSTAYNRYSFTLNWKKSGDKKCTNQCRQIFDEGFTTSTSCTYDSHAMAHNGTLSLDCGTASFEIFNPDTASSGPKCKHTATEIPYNVFSGSNGIIYKEFCQKWNAKSGLRMVVDSKGASKMPNPQLHKRTPPANQDTWLDYNFDLRFQPETGANAGAQCKVTCKDAFAAFPASKCGQNGGQGNSMARYGEYETGCGKFSYEITKVTPSKLGAQKCFGADDFGKHKDVSKDFQKQYVGWACAGTALPKNKIRKGDESSFIHWSTTTNGVPYQYNIYWADGCLLDNGQEEASPAQPLEADKKSSCTSLLIGNYEKCNNGGVGGSIQAGCVVYEFKASKA</sequence>
<dbReference type="AlphaFoldDB" id="A0A066WT11"/>
<dbReference type="OrthoDB" id="1896086at2759"/>
<protein>
    <submittedName>
        <fullName evidence="2">Uncharacterized protein</fullName>
    </submittedName>
</protein>
<reference evidence="3" key="1">
    <citation type="journal article" date="2014" name="Genome Announc.">
        <title>Draft genome sequence of Colletotrichum sublineola, a destructive pathogen of cultivated sorghum.</title>
        <authorList>
            <person name="Baroncelli R."/>
            <person name="Sanz-Martin J.M."/>
            <person name="Rech G.E."/>
            <person name="Sukno S.A."/>
            <person name="Thon M.R."/>
        </authorList>
    </citation>
    <scope>NUCLEOTIDE SEQUENCE [LARGE SCALE GENOMIC DNA]</scope>
    <source>
        <strain evidence="3">TX430BB</strain>
    </source>
</reference>
<evidence type="ECO:0000313" key="3">
    <source>
        <dbReference type="Proteomes" id="UP000027238"/>
    </source>
</evidence>
<dbReference type="eggNOG" id="ENOG502SPKB">
    <property type="taxonomic scope" value="Eukaryota"/>
</dbReference>
<dbReference type="HOGENOM" id="CLU_026788_0_0_1"/>
<keyword evidence="3" id="KW-1185">Reference proteome</keyword>
<organism evidence="2 3">
    <name type="scientific">Colletotrichum sublineola</name>
    <name type="common">Sorghum anthracnose fungus</name>
    <dbReference type="NCBI Taxonomy" id="1173701"/>
    <lineage>
        <taxon>Eukaryota</taxon>
        <taxon>Fungi</taxon>
        <taxon>Dikarya</taxon>
        <taxon>Ascomycota</taxon>
        <taxon>Pezizomycotina</taxon>
        <taxon>Sordariomycetes</taxon>
        <taxon>Hypocreomycetidae</taxon>
        <taxon>Glomerellales</taxon>
        <taxon>Glomerellaceae</taxon>
        <taxon>Colletotrichum</taxon>
        <taxon>Colletotrichum graminicola species complex</taxon>
    </lineage>
</organism>
<feature type="signal peptide" evidence="1">
    <location>
        <begin position="1"/>
        <end position="28"/>
    </location>
</feature>
<evidence type="ECO:0000313" key="2">
    <source>
        <dbReference type="EMBL" id="KDN60038.1"/>
    </source>
</evidence>
<gene>
    <name evidence="2" type="ORF">CSUB01_10439</name>
</gene>
<dbReference type="OMA" id="TTREAFF"/>
<keyword evidence="1" id="KW-0732">Signal</keyword>
<proteinExistence type="predicted"/>
<dbReference type="Proteomes" id="UP000027238">
    <property type="component" value="Unassembled WGS sequence"/>
</dbReference>
<comment type="caution">
    <text evidence="2">The sequence shown here is derived from an EMBL/GenBank/DDBJ whole genome shotgun (WGS) entry which is preliminary data.</text>
</comment>
<accession>A0A066WT11</accession>